<dbReference type="PROSITE" id="PS51257">
    <property type="entry name" value="PROKAR_LIPOPROTEIN"/>
    <property type="match status" value="1"/>
</dbReference>
<organism evidence="1 2">
    <name type="scientific">Candidatus Thiomargarita nelsonii</name>
    <dbReference type="NCBI Taxonomy" id="1003181"/>
    <lineage>
        <taxon>Bacteria</taxon>
        <taxon>Pseudomonadati</taxon>
        <taxon>Pseudomonadota</taxon>
        <taxon>Gammaproteobacteria</taxon>
        <taxon>Thiotrichales</taxon>
        <taxon>Thiotrichaceae</taxon>
        <taxon>Thiomargarita</taxon>
    </lineage>
</organism>
<dbReference type="AlphaFoldDB" id="A0A0A6PGE5"/>
<accession>A0A0A6PGE5</accession>
<name>A0A0A6PGE5_9GAMM</name>
<gene>
    <name evidence="1" type="ORF">PN36_10620</name>
</gene>
<evidence type="ECO:0000313" key="2">
    <source>
        <dbReference type="Proteomes" id="UP000030428"/>
    </source>
</evidence>
<sequence length="76" mass="8451">MQKYYLSLLLVCLSSGCATKTPTKSIDADSLRQEIEAVCAEGGRKEDIFYFIEEGDNAKASDIARRLRSEKLKGCD</sequence>
<evidence type="ECO:0000313" key="1">
    <source>
        <dbReference type="EMBL" id="KHD09788.1"/>
    </source>
</evidence>
<proteinExistence type="predicted"/>
<keyword evidence="2" id="KW-1185">Reference proteome</keyword>
<protein>
    <submittedName>
        <fullName evidence="1">Uncharacterized protein</fullName>
    </submittedName>
</protein>
<comment type="caution">
    <text evidence="1">The sequence shown here is derived from an EMBL/GenBank/DDBJ whole genome shotgun (WGS) entry which is preliminary data.</text>
</comment>
<dbReference type="EMBL" id="JSZA02000032">
    <property type="protein sequence ID" value="KHD09788.1"/>
    <property type="molecule type" value="Genomic_DNA"/>
</dbReference>
<reference evidence="1 2" key="1">
    <citation type="journal article" date="2016" name="Front. Microbiol.">
        <title>Single-Cell (Meta-)Genomics of a Dimorphic Candidatus Thiomargarita nelsonii Reveals Genomic Plasticity.</title>
        <authorList>
            <person name="Flood B.E."/>
            <person name="Fliss P."/>
            <person name="Jones D.S."/>
            <person name="Dick G.J."/>
            <person name="Jain S."/>
            <person name="Kaster A.K."/>
            <person name="Winkel M."/>
            <person name="Mussmann M."/>
            <person name="Bailey J."/>
        </authorList>
    </citation>
    <scope>NUCLEOTIDE SEQUENCE [LARGE SCALE GENOMIC DNA]</scope>
    <source>
        <strain evidence="1">Hydrate Ridge</strain>
    </source>
</reference>
<dbReference type="Proteomes" id="UP000030428">
    <property type="component" value="Unassembled WGS sequence"/>
</dbReference>